<dbReference type="Proteomes" id="UP000008909">
    <property type="component" value="Unassembled WGS sequence"/>
</dbReference>
<organism evidence="2 3">
    <name type="scientific">Clonorchis sinensis</name>
    <name type="common">Chinese liver fluke</name>
    <dbReference type="NCBI Taxonomy" id="79923"/>
    <lineage>
        <taxon>Eukaryota</taxon>
        <taxon>Metazoa</taxon>
        <taxon>Spiralia</taxon>
        <taxon>Lophotrochozoa</taxon>
        <taxon>Platyhelminthes</taxon>
        <taxon>Trematoda</taxon>
        <taxon>Digenea</taxon>
        <taxon>Opisthorchiida</taxon>
        <taxon>Opisthorchiata</taxon>
        <taxon>Opisthorchiidae</taxon>
        <taxon>Clonorchis</taxon>
    </lineage>
</organism>
<reference key="2">
    <citation type="submission" date="2011-10" db="EMBL/GenBank/DDBJ databases">
        <title>The genome and transcriptome sequence of Clonorchis sinensis provide insights into the carcinogenic liver fluke.</title>
        <authorList>
            <person name="Wang X."/>
            <person name="Huang Y."/>
            <person name="Chen W."/>
            <person name="Liu H."/>
            <person name="Guo L."/>
            <person name="Chen Y."/>
            <person name="Luo F."/>
            <person name="Zhou W."/>
            <person name="Sun J."/>
            <person name="Mao Q."/>
            <person name="Liang P."/>
            <person name="Zhou C."/>
            <person name="Tian Y."/>
            <person name="Men J."/>
            <person name="Lv X."/>
            <person name="Huang L."/>
            <person name="Zhou J."/>
            <person name="Hu Y."/>
            <person name="Li R."/>
            <person name="Zhang F."/>
            <person name="Lei H."/>
            <person name="Li X."/>
            <person name="Hu X."/>
            <person name="Liang C."/>
            <person name="Xu J."/>
            <person name="Wu Z."/>
            <person name="Yu X."/>
        </authorList>
    </citation>
    <scope>NUCLEOTIDE SEQUENCE</scope>
    <source>
        <strain>Henan</strain>
    </source>
</reference>
<feature type="region of interest" description="Disordered" evidence="1">
    <location>
        <begin position="42"/>
        <end position="65"/>
    </location>
</feature>
<gene>
    <name evidence="2" type="ORF">CLF_112210</name>
</gene>
<dbReference type="AlphaFoldDB" id="G7YVZ3"/>
<accession>G7YVZ3</accession>
<sequence>MGHYTSEIRLQGRLTVKRQSQTRRRIVASHWSKQARCRKQCSGNEHLTAGGYRPKPNTASADRLAPPQSAAAYLFTRRRKPCISQRDALTDGQLLFSERIAIPKERQPAVLNQPQCAHKNEQDQGSLSESYLFTSAELPDRKMDTVTEKAKRGTLHSATRRNRNCPRGRQRVLTRSGGHPKCVPGQIICRRDNVQHMLYETQFEIQLAAPSVTEAEHAIRTRPWTDRIRKPMRSLQVNPRFRNYASNASGKLSTFENVVDSHFIYDALRLKGHNRCQCIVCLRNLNGGIGFSQRQSHVYHIAESLASSGFPQEKYLNRWLLASYRSSCQGKAYRLSDCGDRYGAVQKLKFKSLCGVRLAVRIGAISTSKLSFTPDFPTTVTPLFYWLLAYSQFVRTKQYSRGSALNAAKVAQSAVKLSMAQQSAPADCCTLNEDIIRQLYYVAYLRGSKLPKSLVTQSGHIKSGISVNGCTVAGYRCALLVKLVLRLLITTTTQLNASPDVRWNGVSLQTEKLGGPERLNKLKRRKMLEASQILRSTKTFSAVNCGGPIMCCACRNTIYRNNCCSPCLLRMTQTASGQRMTWQKGVKKKYLGVDAFHLRSLDPWRNNNGQCLLRRPDHRSTTDTTSRHSLLVLDTLDTIVPFGIPTTGPQWIQINRTTISDELSIHMPVILEYVC</sequence>
<feature type="region of interest" description="Disordered" evidence="1">
    <location>
        <begin position="148"/>
        <end position="178"/>
    </location>
</feature>
<evidence type="ECO:0000313" key="3">
    <source>
        <dbReference type="Proteomes" id="UP000008909"/>
    </source>
</evidence>
<proteinExistence type="predicted"/>
<reference evidence="2" key="1">
    <citation type="journal article" date="2011" name="Genome Biol.">
        <title>The draft genome of the carcinogenic human liver fluke Clonorchis sinensis.</title>
        <authorList>
            <person name="Wang X."/>
            <person name="Chen W."/>
            <person name="Huang Y."/>
            <person name="Sun J."/>
            <person name="Men J."/>
            <person name="Liu H."/>
            <person name="Luo F."/>
            <person name="Guo L."/>
            <person name="Lv X."/>
            <person name="Deng C."/>
            <person name="Zhou C."/>
            <person name="Fan Y."/>
            <person name="Li X."/>
            <person name="Huang L."/>
            <person name="Hu Y."/>
            <person name="Liang C."/>
            <person name="Hu X."/>
            <person name="Xu J."/>
            <person name="Yu X."/>
        </authorList>
    </citation>
    <scope>NUCLEOTIDE SEQUENCE [LARGE SCALE GENOMIC DNA]</scope>
    <source>
        <strain evidence="2">Henan</strain>
    </source>
</reference>
<evidence type="ECO:0000313" key="2">
    <source>
        <dbReference type="EMBL" id="GAA57123.1"/>
    </source>
</evidence>
<protein>
    <submittedName>
        <fullName evidence="2">Uncharacterized protein</fullName>
    </submittedName>
</protein>
<name>G7YVZ3_CLOSI</name>
<feature type="compositionally biased region" description="Basic residues" evidence="1">
    <location>
        <begin position="152"/>
        <end position="172"/>
    </location>
</feature>
<evidence type="ECO:0000256" key="1">
    <source>
        <dbReference type="SAM" id="MobiDB-lite"/>
    </source>
</evidence>
<keyword evidence="3" id="KW-1185">Reference proteome</keyword>
<dbReference type="EMBL" id="DF144553">
    <property type="protein sequence ID" value="GAA57123.1"/>
    <property type="molecule type" value="Genomic_DNA"/>
</dbReference>